<evidence type="ECO:0000313" key="2">
    <source>
        <dbReference type="Proteomes" id="UP000001951"/>
    </source>
</evidence>
<evidence type="ECO:0000313" key="1">
    <source>
        <dbReference type="EMBL" id="ABE04763.1"/>
    </source>
</evidence>
<reference evidence="1 2" key="1">
    <citation type="journal article" date="2006" name="PLoS Genet.">
        <title>Genome sequence of Rickettsia bellii illuminates the role of amoebae in gene exchanges between intracellular pathogens.</title>
        <authorList>
            <person name="Ogata H."/>
            <person name="La Scola B."/>
            <person name="Audic S."/>
            <person name="Renesto P."/>
            <person name="Blanc G."/>
            <person name="Robert C."/>
            <person name="Fournier P.-E."/>
            <person name="Claverie J.-M."/>
            <person name="Raoult D."/>
        </authorList>
    </citation>
    <scope>NUCLEOTIDE SEQUENCE [LARGE SCALE GENOMIC DNA]</scope>
    <source>
        <strain evidence="1 2">RML369-C</strain>
    </source>
</reference>
<dbReference type="HOGENOM" id="CLU_2438861_0_0_5"/>
<dbReference type="KEGG" id="rbe:RBE_0682"/>
<sequence>MKKKLKNIFKINKKEKVKDNIPTETIINVPEDKTTKGKNKKEKTYDYEKLKQKLFKISEKALQKNNDLDKIFKALAEDKKLKAGSKSLAR</sequence>
<dbReference type="EMBL" id="CP000087">
    <property type="protein sequence ID" value="ABE04763.1"/>
    <property type="molecule type" value="Genomic_DNA"/>
</dbReference>
<name>Q1RIQ1_RICBR</name>
<gene>
    <name evidence="1" type="ordered locus">RBE_0682</name>
</gene>
<dbReference type="Proteomes" id="UP000001951">
    <property type="component" value="Chromosome"/>
</dbReference>
<dbReference type="RefSeq" id="WP_011477351.1">
    <property type="nucleotide sequence ID" value="NC_007940.1"/>
</dbReference>
<accession>Q1RIQ1</accession>
<organism evidence="1 2">
    <name type="scientific">Rickettsia bellii (strain RML369-C)</name>
    <dbReference type="NCBI Taxonomy" id="336407"/>
    <lineage>
        <taxon>Bacteria</taxon>
        <taxon>Pseudomonadati</taxon>
        <taxon>Pseudomonadota</taxon>
        <taxon>Alphaproteobacteria</taxon>
        <taxon>Rickettsiales</taxon>
        <taxon>Rickettsiaceae</taxon>
        <taxon>Rickettsieae</taxon>
        <taxon>Rickettsia</taxon>
        <taxon>belli group</taxon>
    </lineage>
</organism>
<proteinExistence type="predicted"/>
<dbReference type="AlphaFoldDB" id="Q1RIQ1"/>
<protein>
    <submittedName>
        <fullName evidence="1">Uncharacterized protein</fullName>
    </submittedName>
</protein>